<proteinExistence type="predicted"/>
<accession>A0A1W2ALF1</accession>
<dbReference type="GO" id="GO:0016020">
    <property type="term" value="C:membrane"/>
    <property type="evidence" value="ECO:0007669"/>
    <property type="project" value="TreeGrafter"/>
</dbReference>
<evidence type="ECO:0000256" key="1">
    <source>
        <dbReference type="ARBA" id="ARBA00022801"/>
    </source>
</evidence>
<dbReference type="RefSeq" id="WP_084283843.1">
    <property type="nucleotide sequence ID" value="NZ_FWXJ01000009.1"/>
</dbReference>
<dbReference type="OrthoDB" id="9799989at2"/>
<dbReference type="InterPro" id="IPR000073">
    <property type="entry name" value="AB_hydrolase_1"/>
</dbReference>
<dbReference type="Pfam" id="PF00561">
    <property type="entry name" value="Abhydrolase_1"/>
    <property type="match status" value="1"/>
</dbReference>
<dbReference type="SUPFAM" id="SSF53474">
    <property type="entry name" value="alpha/beta-Hydrolases"/>
    <property type="match status" value="1"/>
</dbReference>
<organism evidence="3 4">
    <name type="scientific">Polynucleobacter kasalickyi</name>
    <dbReference type="NCBI Taxonomy" id="1938817"/>
    <lineage>
        <taxon>Bacteria</taxon>
        <taxon>Pseudomonadati</taxon>
        <taxon>Pseudomonadota</taxon>
        <taxon>Betaproteobacteria</taxon>
        <taxon>Burkholderiales</taxon>
        <taxon>Burkholderiaceae</taxon>
        <taxon>Polynucleobacter</taxon>
    </lineage>
</organism>
<dbReference type="Proteomes" id="UP000192708">
    <property type="component" value="Unassembled WGS sequence"/>
</dbReference>
<dbReference type="InterPro" id="IPR029058">
    <property type="entry name" value="AB_hydrolase_fold"/>
</dbReference>
<keyword evidence="1" id="KW-0378">Hydrolase</keyword>
<evidence type="ECO:0000313" key="3">
    <source>
        <dbReference type="EMBL" id="SMC61434.1"/>
    </source>
</evidence>
<dbReference type="InterPro" id="IPR050266">
    <property type="entry name" value="AB_hydrolase_sf"/>
</dbReference>
<evidence type="ECO:0000313" key="4">
    <source>
        <dbReference type="Proteomes" id="UP000192708"/>
    </source>
</evidence>
<keyword evidence="4" id="KW-1185">Reference proteome</keyword>
<name>A0A1W2ALF1_9BURK</name>
<dbReference type="STRING" id="1938817.SAMN06296008_10951"/>
<protein>
    <submittedName>
        <fullName evidence="3">Pimeloyl-ACP methyl ester carboxylesterase</fullName>
    </submittedName>
</protein>
<sequence length="293" mass="32419">MAFAKTDDGVNLYYEESGSGQPLIFVHEFAADYRSWEPQMRFFSRYFRCITFSARGYLPSDVPTDTTMYSQERAMKDVLAVLDHLQIEKAHIVGLSMGGFATLHIGIHHPERALSLVIAGCGYGAQPEKKTGFHAEVEAAAKLFEDLGSVEGGKKYTIGPTRVQFQNKDPRGFAEFVNAMSEHPVAGSANTLRGVQKMRPSLWELIDGMKTIQVPALIITGDEDDPCLEPALLMKRNIPSAGLVVFPNAGHTNNIEDPDLFNSTLSEFYLKVLSGRWSLRDPRSQATGILGFK</sequence>
<dbReference type="EMBL" id="FWXJ01000009">
    <property type="protein sequence ID" value="SMC61434.1"/>
    <property type="molecule type" value="Genomic_DNA"/>
</dbReference>
<dbReference type="PANTHER" id="PTHR43798">
    <property type="entry name" value="MONOACYLGLYCEROL LIPASE"/>
    <property type="match status" value="1"/>
</dbReference>
<evidence type="ECO:0000259" key="2">
    <source>
        <dbReference type="Pfam" id="PF00561"/>
    </source>
</evidence>
<feature type="domain" description="AB hydrolase-1" evidence="2">
    <location>
        <begin position="22"/>
        <end position="258"/>
    </location>
</feature>
<dbReference type="AlphaFoldDB" id="A0A1W2ALF1"/>
<reference evidence="3 4" key="1">
    <citation type="submission" date="2017-04" db="EMBL/GenBank/DDBJ databases">
        <authorList>
            <person name="Afonso C.L."/>
            <person name="Miller P.J."/>
            <person name="Scott M.A."/>
            <person name="Spackman E."/>
            <person name="Goraichik I."/>
            <person name="Dimitrov K.M."/>
            <person name="Suarez D.L."/>
            <person name="Swayne D.E."/>
        </authorList>
    </citation>
    <scope>NUCLEOTIDE SEQUENCE [LARGE SCALE GENOMIC DNA]</scope>
    <source>
        <strain evidence="3 4">VK13</strain>
    </source>
</reference>
<dbReference type="PANTHER" id="PTHR43798:SF31">
    <property type="entry name" value="AB HYDROLASE SUPERFAMILY PROTEIN YCLE"/>
    <property type="match status" value="1"/>
</dbReference>
<gene>
    <name evidence="3" type="ORF">SAMN06296008_10951</name>
</gene>
<dbReference type="GO" id="GO:0016787">
    <property type="term" value="F:hydrolase activity"/>
    <property type="evidence" value="ECO:0007669"/>
    <property type="project" value="UniProtKB-KW"/>
</dbReference>
<dbReference type="Gene3D" id="3.40.50.1820">
    <property type="entry name" value="alpha/beta hydrolase"/>
    <property type="match status" value="1"/>
</dbReference>